<feature type="compositionally biased region" description="Low complexity" evidence="1">
    <location>
        <begin position="25"/>
        <end position="35"/>
    </location>
</feature>
<dbReference type="InterPro" id="IPR045864">
    <property type="entry name" value="aa-tRNA-synth_II/BPL/LPL"/>
</dbReference>
<evidence type="ECO:0000256" key="1">
    <source>
        <dbReference type="SAM" id="MobiDB-lite"/>
    </source>
</evidence>
<dbReference type="GO" id="GO:0006433">
    <property type="term" value="P:prolyl-tRNA aminoacylation"/>
    <property type="evidence" value="ECO:0007669"/>
    <property type="project" value="InterPro"/>
</dbReference>
<dbReference type="PANTHER" id="PTHR43382:SF2">
    <property type="entry name" value="BIFUNCTIONAL GLUTAMATE_PROLINE--TRNA LIGASE"/>
    <property type="match status" value="1"/>
</dbReference>
<comment type="caution">
    <text evidence="2">The sequence shown here is derived from an EMBL/GenBank/DDBJ whole genome shotgun (WGS) entry which is preliminary data.</text>
</comment>
<keyword evidence="2" id="KW-0436">Ligase</keyword>
<dbReference type="PANTHER" id="PTHR43382">
    <property type="entry name" value="PROLYL-TRNA SYNTHETASE"/>
    <property type="match status" value="1"/>
</dbReference>
<evidence type="ECO:0000313" key="2">
    <source>
        <dbReference type="EMBL" id="RZB86947.1"/>
    </source>
</evidence>
<dbReference type="GO" id="GO:0004827">
    <property type="term" value="F:proline-tRNA ligase activity"/>
    <property type="evidence" value="ECO:0007669"/>
    <property type="project" value="InterPro"/>
</dbReference>
<sequence>MKRFMLPRNPLMDAVELPSSPSPTPTTSSTKPRPSSCKHKPSKENDTPSFITPSPAKLKSPLPSRPPSSNPLKRKLTAVDAVTNNSLPAPSDFGIKVVVNAEMVEYYDISNCYILRPWSMAIWEIMQSCFNFENNVPEFFDPEVKKMKIKTCYFPLFVSPEILQKEKDHVEDFAPEPLCLQGPLCGAYRSFDFMSRQFLWQEGHTAFATKDEADAEAFIPNTGRGIQGATSHCLGQNFAKMFEINFENEKGEKAMVWKSSWAYSTQTILF</sequence>
<evidence type="ECO:0000313" key="3">
    <source>
        <dbReference type="Proteomes" id="UP000289340"/>
    </source>
</evidence>
<dbReference type="SUPFAM" id="SSF55681">
    <property type="entry name" value="Class II aaRS and biotin synthetases"/>
    <property type="match status" value="1"/>
</dbReference>
<proteinExistence type="predicted"/>
<accession>A0A445ILK2</accession>
<dbReference type="GO" id="GO:0017101">
    <property type="term" value="C:aminoacyl-tRNA synthetase multienzyme complex"/>
    <property type="evidence" value="ECO:0007669"/>
    <property type="project" value="TreeGrafter"/>
</dbReference>
<dbReference type="AlphaFoldDB" id="A0A445ILK2"/>
<organism evidence="2 3">
    <name type="scientific">Glycine soja</name>
    <name type="common">Wild soybean</name>
    <dbReference type="NCBI Taxonomy" id="3848"/>
    <lineage>
        <taxon>Eukaryota</taxon>
        <taxon>Viridiplantae</taxon>
        <taxon>Streptophyta</taxon>
        <taxon>Embryophyta</taxon>
        <taxon>Tracheophyta</taxon>
        <taxon>Spermatophyta</taxon>
        <taxon>Magnoliopsida</taxon>
        <taxon>eudicotyledons</taxon>
        <taxon>Gunneridae</taxon>
        <taxon>Pentapetalae</taxon>
        <taxon>rosids</taxon>
        <taxon>fabids</taxon>
        <taxon>Fabales</taxon>
        <taxon>Fabaceae</taxon>
        <taxon>Papilionoideae</taxon>
        <taxon>50 kb inversion clade</taxon>
        <taxon>NPAAA clade</taxon>
        <taxon>indigoferoid/millettioid clade</taxon>
        <taxon>Phaseoleae</taxon>
        <taxon>Glycine</taxon>
        <taxon>Glycine subgen. Soja</taxon>
    </lineage>
</organism>
<keyword evidence="3" id="KW-1185">Reference proteome</keyword>
<dbReference type="EMBL" id="QZWG01000010">
    <property type="protein sequence ID" value="RZB86947.1"/>
    <property type="molecule type" value="Genomic_DNA"/>
</dbReference>
<dbReference type="Gene3D" id="3.30.930.10">
    <property type="entry name" value="Bira Bifunctional Protein, Domain 2"/>
    <property type="match status" value="2"/>
</dbReference>
<gene>
    <name evidence="2" type="ORF">D0Y65_026876</name>
</gene>
<dbReference type="InterPro" id="IPR004499">
    <property type="entry name" value="Pro-tRNA-ligase_IIa_arc-type"/>
</dbReference>
<protein>
    <submittedName>
        <fullName evidence="2">Proline--tRNA ligase, cytoplasmic</fullName>
    </submittedName>
</protein>
<feature type="region of interest" description="Disordered" evidence="1">
    <location>
        <begin position="1"/>
        <end position="73"/>
    </location>
</feature>
<dbReference type="Proteomes" id="UP000289340">
    <property type="component" value="Chromosome 10"/>
</dbReference>
<reference evidence="2 3" key="1">
    <citation type="submission" date="2018-09" db="EMBL/GenBank/DDBJ databases">
        <title>A high-quality reference genome of wild soybean provides a powerful tool to mine soybean genomes.</title>
        <authorList>
            <person name="Xie M."/>
            <person name="Chung C.Y.L."/>
            <person name="Li M.-W."/>
            <person name="Wong F.-L."/>
            <person name="Chan T.-F."/>
            <person name="Lam H.-M."/>
        </authorList>
    </citation>
    <scope>NUCLEOTIDE SEQUENCE [LARGE SCALE GENOMIC DNA]</scope>
    <source>
        <strain evidence="3">cv. W05</strain>
        <tissue evidence="2">Hypocotyl of etiolated seedlings</tissue>
    </source>
</reference>
<feature type="compositionally biased region" description="Low complexity" evidence="1">
    <location>
        <begin position="53"/>
        <end position="62"/>
    </location>
</feature>
<dbReference type="GO" id="GO:0005737">
    <property type="term" value="C:cytoplasm"/>
    <property type="evidence" value="ECO:0007669"/>
    <property type="project" value="InterPro"/>
</dbReference>
<name>A0A445ILK2_GLYSO</name>
<dbReference type="GO" id="GO:0005524">
    <property type="term" value="F:ATP binding"/>
    <property type="evidence" value="ECO:0007669"/>
    <property type="project" value="InterPro"/>
</dbReference>